<feature type="region of interest" description="Disordered" evidence="1">
    <location>
        <begin position="231"/>
        <end position="274"/>
    </location>
</feature>
<organism evidence="3 4">
    <name type="scientific">Chlamydomonas schloesseri</name>
    <dbReference type="NCBI Taxonomy" id="2026947"/>
    <lineage>
        <taxon>Eukaryota</taxon>
        <taxon>Viridiplantae</taxon>
        <taxon>Chlorophyta</taxon>
        <taxon>core chlorophytes</taxon>
        <taxon>Chlorophyceae</taxon>
        <taxon>CS clade</taxon>
        <taxon>Chlamydomonadales</taxon>
        <taxon>Chlamydomonadaceae</taxon>
        <taxon>Chlamydomonas</taxon>
    </lineage>
</organism>
<dbReference type="CDD" id="cd00158">
    <property type="entry name" value="RHOD"/>
    <property type="match status" value="1"/>
</dbReference>
<dbReference type="SMART" id="SM00450">
    <property type="entry name" value="RHOD"/>
    <property type="match status" value="1"/>
</dbReference>
<dbReference type="OrthoDB" id="566238at2759"/>
<evidence type="ECO:0000256" key="1">
    <source>
        <dbReference type="SAM" id="MobiDB-lite"/>
    </source>
</evidence>
<sequence length="274" mass="29146">MGREPPVNKDAKAAAAADPAAKLEELYRGFAHRFEGVPEVTAQEVYAWITSSQQQVAATDPQQGSILSGSEQQQAGPLSSSSSPPPPPPPAVVLVDVRSHAEQQVSVLPGSTTLTQKQFEARGPETFHGVRVVCYCTAGYRSGMYAAKLRRCHSHLQVYNMRGSILAWTQAGLPLADPRDGSHTKRVHVFSEGWALQGDGYEPVVFRRPLVSLALDSVGAAAQGLLRAVTGGGGRHRHAAAAGAQAQAQQPQQPQQPQQGHQQEPSGKQLGVDS</sequence>
<name>A0A835WIJ2_9CHLO</name>
<proteinExistence type="predicted"/>
<keyword evidence="4" id="KW-1185">Reference proteome</keyword>
<dbReference type="AlphaFoldDB" id="A0A835WIJ2"/>
<dbReference type="Pfam" id="PF00581">
    <property type="entry name" value="Rhodanese"/>
    <property type="match status" value="1"/>
</dbReference>
<dbReference type="EMBL" id="JAEHOD010000021">
    <property type="protein sequence ID" value="KAG2447600.1"/>
    <property type="molecule type" value="Genomic_DNA"/>
</dbReference>
<feature type="compositionally biased region" description="Low complexity" evidence="1">
    <location>
        <begin position="240"/>
        <end position="263"/>
    </location>
</feature>
<evidence type="ECO:0000313" key="4">
    <source>
        <dbReference type="Proteomes" id="UP000613740"/>
    </source>
</evidence>
<feature type="domain" description="Rhodanese" evidence="2">
    <location>
        <begin position="88"/>
        <end position="177"/>
    </location>
</feature>
<dbReference type="SUPFAM" id="SSF52821">
    <property type="entry name" value="Rhodanese/Cell cycle control phosphatase"/>
    <property type="match status" value="1"/>
</dbReference>
<reference evidence="3" key="1">
    <citation type="journal article" date="2020" name="bioRxiv">
        <title>Comparative genomics of Chlamydomonas.</title>
        <authorList>
            <person name="Craig R.J."/>
            <person name="Hasan A.R."/>
            <person name="Ness R.W."/>
            <person name="Keightley P.D."/>
        </authorList>
    </citation>
    <scope>NUCLEOTIDE SEQUENCE</scope>
    <source>
        <strain evidence="3">CCAP 11/173</strain>
    </source>
</reference>
<accession>A0A835WIJ2</accession>
<dbReference type="Proteomes" id="UP000613740">
    <property type="component" value="Unassembled WGS sequence"/>
</dbReference>
<dbReference type="Gene3D" id="3.40.250.10">
    <property type="entry name" value="Rhodanese-like domain"/>
    <property type="match status" value="1"/>
</dbReference>
<feature type="compositionally biased region" description="Polar residues" evidence="1">
    <location>
        <begin position="52"/>
        <end position="78"/>
    </location>
</feature>
<dbReference type="InterPro" id="IPR036873">
    <property type="entry name" value="Rhodanese-like_dom_sf"/>
</dbReference>
<comment type="caution">
    <text evidence="3">The sequence shown here is derived from an EMBL/GenBank/DDBJ whole genome shotgun (WGS) entry which is preliminary data.</text>
</comment>
<gene>
    <name evidence="3" type="ORF">HYH02_007523</name>
</gene>
<dbReference type="PROSITE" id="PS50206">
    <property type="entry name" value="RHODANESE_3"/>
    <property type="match status" value="1"/>
</dbReference>
<feature type="region of interest" description="Disordered" evidence="1">
    <location>
        <begin position="52"/>
        <end position="90"/>
    </location>
</feature>
<dbReference type="InterPro" id="IPR001763">
    <property type="entry name" value="Rhodanese-like_dom"/>
</dbReference>
<evidence type="ECO:0000259" key="2">
    <source>
        <dbReference type="PROSITE" id="PS50206"/>
    </source>
</evidence>
<evidence type="ECO:0000313" key="3">
    <source>
        <dbReference type="EMBL" id="KAG2447600.1"/>
    </source>
</evidence>
<protein>
    <recommendedName>
        <fullName evidence="2">Rhodanese domain-containing protein</fullName>
    </recommendedName>
</protein>